<feature type="domain" description="SCA7" evidence="2">
    <location>
        <begin position="282"/>
        <end position="349"/>
    </location>
</feature>
<feature type="region of interest" description="Disordered" evidence="1">
    <location>
        <begin position="155"/>
        <end position="307"/>
    </location>
</feature>
<name>A0A556V6Y8_BAGYA</name>
<comment type="caution">
    <text evidence="3">The sequence shown here is derived from an EMBL/GenBank/DDBJ whole genome shotgun (WGS) entry which is preliminary data.</text>
</comment>
<dbReference type="Proteomes" id="UP000319801">
    <property type="component" value="Unassembled WGS sequence"/>
</dbReference>
<feature type="compositionally biased region" description="Basic and acidic residues" evidence="1">
    <location>
        <begin position="337"/>
        <end position="348"/>
    </location>
</feature>
<evidence type="ECO:0000259" key="2">
    <source>
        <dbReference type="PROSITE" id="PS51505"/>
    </source>
</evidence>
<keyword evidence="4" id="KW-1185">Reference proteome</keyword>
<feature type="compositionally biased region" description="Low complexity" evidence="1">
    <location>
        <begin position="159"/>
        <end position="193"/>
    </location>
</feature>
<evidence type="ECO:0000313" key="4">
    <source>
        <dbReference type="Proteomes" id="UP000319801"/>
    </source>
</evidence>
<dbReference type="Pfam" id="PF08313">
    <property type="entry name" value="SCA7"/>
    <property type="match status" value="1"/>
</dbReference>
<reference evidence="3 4" key="1">
    <citation type="journal article" date="2019" name="Genome Biol. Evol.">
        <title>Whole-Genome Sequencing of the Giant Devil Catfish, Bagarius yarrelli.</title>
        <authorList>
            <person name="Jiang W."/>
            <person name="Lv Y."/>
            <person name="Cheng L."/>
            <person name="Yang K."/>
            <person name="Chao B."/>
            <person name="Wang X."/>
            <person name="Li Y."/>
            <person name="Pan X."/>
            <person name="You X."/>
            <person name="Zhang Y."/>
            <person name="Yang J."/>
            <person name="Li J."/>
            <person name="Zhang X."/>
            <person name="Liu S."/>
            <person name="Sun C."/>
            <person name="Yang J."/>
            <person name="Shi Q."/>
        </authorList>
    </citation>
    <scope>NUCLEOTIDE SEQUENCE [LARGE SCALE GENOMIC DNA]</scope>
    <source>
        <strain evidence="3">JWS20170419001</strain>
        <tissue evidence="3">Muscle</tissue>
    </source>
</reference>
<feature type="compositionally biased region" description="Polar residues" evidence="1">
    <location>
        <begin position="349"/>
        <end position="363"/>
    </location>
</feature>
<dbReference type="Gene3D" id="6.10.140.670">
    <property type="match status" value="1"/>
</dbReference>
<evidence type="ECO:0000256" key="1">
    <source>
        <dbReference type="SAM" id="MobiDB-lite"/>
    </source>
</evidence>
<accession>A0A556V6Y8</accession>
<protein>
    <submittedName>
        <fullName evidence="3">Ataxin-7-like protein 1</fullName>
    </submittedName>
</protein>
<feature type="region of interest" description="Disordered" evidence="1">
    <location>
        <begin position="337"/>
        <end position="378"/>
    </location>
</feature>
<gene>
    <name evidence="3" type="ORF">Baya_13809</name>
</gene>
<dbReference type="InterPro" id="IPR013243">
    <property type="entry name" value="SCA7_dom"/>
</dbReference>
<dbReference type="AlphaFoldDB" id="A0A556V6Y8"/>
<organism evidence="3 4">
    <name type="scientific">Bagarius yarrelli</name>
    <name type="common">Goonch</name>
    <name type="synonym">Bagrus yarrelli</name>
    <dbReference type="NCBI Taxonomy" id="175774"/>
    <lineage>
        <taxon>Eukaryota</taxon>
        <taxon>Metazoa</taxon>
        <taxon>Chordata</taxon>
        <taxon>Craniata</taxon>
        <taxon>Vertebrata</taxon>
        <taxon>Euteleostomi</taxon>
        <taxon>Actinopterygii</taxon>
        <taxon>Neopterygii</taxon>
        <taxon>Teleostei</taxon>
        <taxon>Ostariophysi</taxon>
        <taxon>Siluriformes</taxon>
        <taxon>Sisoridae</taxon>
        <taxon>Sisorinae</taxon>
        <taxon>Bagarius</taxon>
    </lineage>
</organism>
<feature type="region of interest" description="Disordered" evidence="1">
    <location>
        <begin position="50"/>
        <end position="85"/>
    </location>
</feature>
<proteinExistence type="predicted"/>
<feature type="region of interest" description="Disordered" evidence="1">
    <location>
        <begin position="685"/>
        <end position="706"/>
    </location>
</feature>
<dbReference type="PANTHER" id="PTHR15117">
    <property type="entry name" value="ATAXIN 7 RELATED"/>
    <property type="match status" value="1"/>
</dbReference>
<dbReference type="InterPro" id="IPR052237">
    <property type="entry name" value="Ataxin-7-like_regulator"/>
</dbReference>
<dbReference type="EMBL" id="VCAZ01000140">
    <property type="protein sequence ID" value="TSX44498.1"/>
    <property type="molecule type" value="Genomic_DNA"/>
</dbReference>
<feature type="region of interest" description="Disordered" evidence="1">
    <location>
        <begin position="643"/>
        <end position="665"/>
    </location>
</feature>
<dbReference type="OrthoDB" id="21678at2759"/>
<dbReference type="PANTHER" id="PTHR15117:SF9">
    <property type="entry name" value="ATAXIN-7-LIKE PROTEIN 1"/>
    <property type="match status" value="1"/>
</dbReference>
<dbReference type="PROSITE" id="PS51505">
    <property type="entry name" value="SCA7"/>
    <property type="match status" value="1"/>
</dbReference>
<sequence>MATLVRQLSSSDPFSSTGCPVLTNAPDFHSSDRRCTRSLWKHVEEKERQNIARSYRSRRSSHWSLGRTGGISQKRRHGSASGSRAPLVPLKAKMSLSQSDVEPLPFRVPRDYPQSRFNKAPLAVYPPKGARAKACVSLPVVSLEKMPCFSRSEGAQIKVSSTPSTTVSPLSIQSSSSASFSPSFSSVKSSLTSPASCRNQEKLVNGRGSITPCSTTPPLMTDRRLSPSQSSPLDKRPSASPSTQDRRPAPSPALSSVDRRLAVSPSPQEQKHLNGAKSSSHRRVSGRIYDPNKHCGVLDPESKRPCTRSLTCKTHSLTQRRTVPGRRKDFDILLAEHKGRAKEKDTGQKRNTASSQAAQLTQPLNPPSSTPSVCHNNKTTPTLKLRLASIHTHRGSGGGGTVVLSSTTLHATDQIPGCQRYSGDVHESSDEAEAEFAEELEKTSCHYSSYHPRPINWCAFSSRLMGQGHYVFDRHWDRMRIALHCMVEKHVNAQMWRKVPLAADNVPSMSESSALSMSLLPSPTQSLDSLSTLSCSTPFLQNGTQSFCLQDSKLQLNKTAKLLKPSAEGVLLKKHKSHPVVEKRNGIGYLSGPTNISNGTAALNMRSKPSHAGTSQGLVNTDRYTSIELNLPQTSKAKHRAVLSQGLLPGGSTERRKRKTSSCEQMGKVTKTMVHKEIFQKSSTALLSARPEGPHSALSRLVSAEI</sequence>
<evidence type="ECO:0000313" key="3">
    <source>
        <dbReference type="EMBL" id="TSX44498.1"/>
    </source>
</evidence>